<dbReference type="AlphaFoldDB" id="K2S8F1"/>
<comment type="caution">
    <text evidence="2">The sequence shown here is derived from an EMBL/GenBank/DDBJ whole genome shotgun (WGS) entry which is preliminary data.</text>
</comment>
<evidence type="ECO:0000256" key="1">
    <source>
        <dbReference type="SAM" id="MobiDB-lite"/>
    </source>
</evidence>
<proteinExistence type="predicted"/>
<dbReference type="HOGENOM" id="CLU_1796830_0_0_1"/>
<organism evidence="2 3">
    <name type="scientific">Macrophomina phaseolina (strain MS6)</name>
    <name type="common">Charcoal rot fungus</name>
    <dbReference type="NCBI Taxonomy" id="1126212"/>
    <lineage>
        <taxon>Eukaryota</taxon>
        <taxon>Fungi</taxon>
        <taxon>Dikarya</taxon>
        <taxon>Ascomycota</taxon>
        <taxon>Pezizomycotina</taxon>
        <taxon>Dothideomycetes</taxon>
        <taxon>Dothideomycetes incertae sedis</taxon>
        <taxon>Botryosphaeriales</taxon>
        <taxon>Botryosphaeriaceae</taxon>
        <taxon>Macrophomina</taxon>
    </lineage>
</organism>
<sequence>MARTKIKAPPRPTDDYELSGEVMAYAEKLFPGKSFRLSVGRTGVDFARLVECFPGTLVRDKSGIHIDISYGEPTAIARLHNLLRDTSDYQDGEPRRDPMEVLKELQKLPPLKEEEVAAGPTTFEEENRDQVAAPTAALVKEEEK</sequence>
<evidence type="ECO:0000313" key="2">
    <source>
        <dbReference type="EMBL" id="EKG18684.1"/>
    </source>
</evidence>
<dbReference type="EMBL" id="AHHD01000180">
    <property type="protein sequence ID" value="EKG18684.1"/>
    <property type="molecule type" value="Genomic_DNA"/>
</dbReference>
<evidence type="ECO:0000313" key="3">
    <source>
        <dbReference type="Proteomes" id="UP000007129"/>
    </source>
</evidence>
<dbReference type="VEuPathDB" id="FungiDB:MPH_04030"/>
<accession>K2S8F1</accession>
<dbReference type="Proteomes" id="UP000007129">
    <property type="component" value="Unassembled WGS sequence"/>
</dbReference>
<protein>
    <submittedName>
        <fullName evidence="2">Uncharacterized protein</fullName>
    </submittedName>
</protein>
<feature type="region of interest" description="Disordered" evidence="1">
    <location>
        <begin position="109"/>
        <end position="144"/>
    </location>
</feature>
<dbReference type="OrthoDB" id="10490883at2759"/>
<dbReference type="InParanoid" id="K2S8F1"/>
<gene>
    <name evidence="2" type="ORF">MPH_04030</name>
</gene>
<reference evidence="2 3" key="1">
    <citation type="journal article" date="2012" name="BMC Genomics">
        <title>Tools to kill: Genome of one of the most destructive plant pathogenic fungi Macrophomina phaseolina.</title>
        <authorList>
            <person name="Islam M.S."/>
            <person name="Haque M.S."/>
            <person name="Islam M.M."/>
            <person name="Emdad E.M."/>
            <person name="Halim A."/>
            <person name="Hossen Q.M.M."/>
            <person name="Hossain M.Z."/>
            <person name="Ahmed B."/>
            <person name="Rahim S."/>
            <person name="Rahman M.S."/>
            <person name="Alam M.M."/>
            <person name="Hou S."/>
            <person name="Wan X."/>
            <person name="Saito J.A."/>
            <person name="Alam M."/>
        </authorList>
    </citation>
    <scope>NUCLEOTIDE SEQUENCE [LARGE SCALE GENOMIC DNA]</scope>
    <source>
        <strain evidence="2 3">MS6</strain>
    </source>
</reference>
<name>K2S8F1_MACPH</name>